<dbReference type="Pfam" id="PF08241">
    <property type="entry name" value="Methyltransf_11"/>
    <property type="match status" value="1"/>
</dbReference>
<feature type="domain" description="Methyltransferase type 11" evidence="2">
    <location>
        <begin position="1"/>
        <end position="33"/>
    </location>
</feature>
<feature type="non-terminal residue" evidence="3">
    <location>
        <position position="1"/>
    </location>
</feature>
<evidence type="ECO:0000313" key="3">
    <source>
        <dbReference type="EMBL" id="MCQ8119799.1"/>
    </source>
</evidence>
<evidence type="ECO:0000259" key="2">
    <source>
        <dbReference type="Pfam" id="PF08241"/>
    </source>
</evidence>
<gene>
    <name evidence="3" type="ORF">NP589_20440</name>
</gene>
<dbReference type="EMBL" id="JANIBL010000094">
    <property type="protein sequence ID" value="MCQ8119799.1"/>
    <property type="molecule type" value="Genomic_DNA"/>
</dbReference>
<dbReference type="Proteomes" id="UP001524570">
    <property type="component" value="Unassembled WGS sequence"/>
</dbReference>
<sequence length="146" mass="16109">VVLLLDVLEHLPSADDAIHEISRVLKSGGSLIVQIPFLYPLHDEPRDFSRLSRHGFAAIADKHGLDIECCNAQGMPIETAALLTNISISKLVLGWIARKEPALIFSILAPILILLINLVAKATSCLVQQDDFMPYSYQVLAKRLIK</sequence>
<keyword evidence="4" id="KW-1185">Reference proteome</keyword>
<evidence type="ECO:0000256" key="1">
    <source>
        <dbReference type="SAM" id="Phobius"/>
    </source>
</evidence>
<name>A0ABT1TYG6_9GAMM</name>
<organism evidence="3 4">
    <name type="scientific">Methylomonas rosea</name>
    <dbReference type="NCBI Taxonomy" id="2952227"/>
    <lineage>
        <taxon>Bacteria</taxon>
        <taxon>Pseudomonadati</taxon>
        <taxon>Pseudomonadota</taxon>
        <taxon>Gammaproteobacteria</taxon>
        <taxon>Methylococcales</taxon>
        <taxon>Methylococcaceae</taxon>
        <taxon>Methylomonas</taxon>
    </lineage>
</organism>
<evidence type="ECO:0000313" key="4">
    <source>
        <dbReference type="Proteomes" id="UP001524570"/>
    </source>
</evidence>
<dbReference type="RefSeq" id="WP_256608626.1">
    <property type="nucleotide sequence ID" value="NZ_JANIBL010000094.1"/>
</dbReference>
<dbReference type="Gene3D" id="3.40.50.150">
    <property type="entry name" value="Vaccinia Virus protein VP39"/>
    <property type="match status" value="1"/>
</dbReference>
<keyword evidence="1" id="KW-1133">Transmembrane helix</keyword>
<dbReference type="GO" id="GO:0008168">
    <property type="term" value="F:methyltransferase activity"/>
    <property type="evidence" value="ECO:0007669"/>
    <property type="project" value="UniProtKB-KW"/>
</dbReference>
<keyword evidence="3" id="KW-0489">Methyltransferase</keyword>
<feature type="transmembrane region" description="Helical" evidence="1">
    <location>
        <begin position="102"/>
        <end position="120"/>
    </location>
</feature>
<keyword evidence="1" id="KW-0472">Membrane</keyword>
<keyword evidence="1" id="KW-0812">Transmembrane</keyword>
<protein>
    <submittedName>
        <fullName evidence="3">Class I SAM-dependent methyltransferase</fullName>
    </submittedName>
</protein>
<dbReference type="GO" id="GO:0032259">
    <property type="term" value="P:methylation"/>
    <property type="evidence" value="ECO:0007669"/>
    <property type="project" value="UniProtKB-KW"/>
</dbReference>
<proteinExistence type="predicted"/>
<reference evidence="3 4" key="1">
    <citation type="submission" date="2022-07" db="EMBL/GenBank/DDBJ databases">
        <title>Methylomonas rivi sp. nov., Methylomonas rosea sp. nov., Methylomonas aureus sp. nov. and Methylomonas subterranea sp. nov., four novel methanotrophs isolated from a freshwater creek and the deep terrestrial subsurface.</title>
        <authorList>
            <person name="Abin C."/>
            <person name="Sankaranarayanan K."/>
            <person name="Garner C."/>
            <person name="Sindelar R."/>
            <person name="Kotary K."/>
            <person name="Garner R."/>
            <person name="Barclay S."/>
            <person name="Lawson P."/>
            <person name="Krumholz L."/>
        </authorList>
    </citation>
    <scope>NUCLEOTIDE SEQUENCE [LARGE SCALE GENOMIC DNA]</scope>
    <source>
        <strain evidence="3 4">WSC-7</strain>
    </source>
</reference>
<dbReference type="InterPro" id="IPR013216">
    <property type="entry name" value="Methyltransf_11"/>
</dbReference>
<comment type="caution">
    <text evidence="3">The sequence shown here is derived from an EMBL/GenBank/DDBJ whole genome shotgun (WGS) entry which is preliminary data.</text>
</comment>
<dbReference type="InterPro" id="IPR029063">
    <property type="entry name" value="SAM-dependent_MTases_sf"/>
</dbReference>
<dbReference type="SUPFAM" id="SSF53335">
    <property type="entry name" value="S-adenosyl-L-methionine-dependent methyltransferases"/>
    <property type="match status" value="1"/>
</dbReference>
<accession>A0ABT1TYG6</accession>
<keyword evidence="3" id="KW-0808">Transferase</keyword>